<accession>A0AAV9V5J4</accession>
<feature type="compositionally biased region" description="Low complexity" evidence="1">
    <location>
        <begin position="22"/>
        <end position="42"/>
    </location>
</feature>
<comment type="caution">
    <text evidence="3">The sequence shown here is derived from an EMBL/GenBank/DDBJ whole genome shotgun (WGS) entry which is preliminary data.</text>
</comment>
<gene>
    <name evidence="3" type="ORF">TWF696_004210</name>
</gene>
<keyword evidence="4" id="KW-1185">Reference proteome</keyword>
<evidence type="ECO:0000256" key="1">
    <source>
        <dbReference type="SAM" id="MobiDB-lite"/>
    </source>
</evidence>
<sequence length="230" mass="25411">MGAAASTRRLPTTARRVQQLRPSGRTPTQSSPSPSISNTQASGTKSEEILKDAQDPHFSSMLRSLGSVAHDNTPQTPSPSSPPPPTSTLRPPLFPLPPRSSHPSSAAASRNHAGGFVPRIPDSVRILQARETLNEHMGVHPEEYIDIFRVREIVMMRQEGGSRMRDEEIERRLRVKRSVLARLGRRIGHTGVQVRKDPRESTATEANRAAEVERDHFVSRAHGMEFAKQG</sequence>
<reference evidence="3 4" key="1">
    <citation type="submission" date="2019-10" db="EMBL/GenBank/DDBJ databases">
        <authorList>
            <person name="Palmer J.M."/>
        </authorList>
    </citation>
    <scope>NUCLEOTIDE SEQUENCE [LARGE SCALE GENOMIC DNA]</scope>
    <source>
        <strain evidence="3 4">TWF696</strain>
    </source>
</reference>
<protein>
    <recommendedName>
        <fullName evidence="2">Helix-turn-helix domain-containing protein</fullName>
    </recommendedName>
</protein>
<organism evidence="3 4">
    <name type="scientific">Orbilia brochopaga</name>
    <dbReference type="NCBI Taxonomy" id="3140254"/>
    <lineage>
        <taxon>Eukaryota</taxon>
        <taxon>Fungi</taxon>
        <taxon>Dikarya</taxon>
        <taxon>Ascomycota</taxon>
        <taxon>Pezizomycotina</taxon>
        <taxon>Orbiliomycetes</taxon>
        <taxon>Orbiliales</taxon>
        <taxon>Orbiliaceae</taxon>
        <taxon>Orbilia</taxon>
    </lineage>
</organism>
<dbReference type="AlphaFoldDB" id="A0AAV9V5J4"/>
<name>A0AAV9V5J4_9PEZI</name>
<dbReference type="Proteomes" id="UP001375240">
    <property type="component" value="Unassembled WGS sequence"/>
</dbReference>
<feature type="region of interest" description="Disordered" evidence="1">
    <location>
        <begin position="1"/>
        <end position="115"/>
    </location>
</feature>
<dbReference type="Pfam" id="PF22943">
    <property type="entry name" value="HTH_68"/>
    <property type="match status" value="1"/>
</dbReference>
<feature type="compositionally biased region" description="Pro residues" evidence="1">
    <location>
        <begin position="76"/>
        <end position="100"/>
    </location>
</feature>
<evidence type="ECO:0000313" key="3">
    <source>
        <dbReference type="EMBL" id="KAK6355086.1"/>
    </source>
</evidence>
<dbReference type="EMBL" id="JAVHNQ010000002">
    <property type="protein sequence ID" value="KAK6355086.1"/>
    <property type="molecule type" value="Genomic_DNA"/>
</dbReference>
<feature type="compositionally biased region" description="Basic and acidic residues" evidence="1">
    <location>
        <begin position="45"/>
        <end position="55"/>
    </location>
</feature>
<proteinExistence type="predicted"/>
<evidence type="ECO:0000259" key="2">
    <source>
        <dbReference type="Pfam" id="PF22943"/>
    </source>
</evidence>
<feature type="compositionally biased region" description="Low complexity" evidence="1">
    <location>
        <begin position="101"/>
        <end position="110"/>
    </location>
</feature>
<feature type="domain" description="Helix-turn-helix" evidence="2">
    <location>
        <begin position="144"/>
        <end position="186"/>
    </location>
</feature>
<dbReference type="InterPro" id="IPR054448">
    <property type="entry name" value="HTH_put_ascomycetes"/>
</dbReference>
<evidence type="ECO:0000313" key="4">
    <source>
        <dbReference type="Proteomes" id="UP001375240"/>
    </source>
</evidence>